<keyword evidence="3" id="KW-0238">DNA-binding</keyword>
<name>A0A0B6XA98_XENBV</name>
<gene>
    <name evidence="6" type="ORF">XBW1_1862</name>
</gene>
<protein>
    <submittedName>
        <fullName evidence="6">Integrase family protein</fullName>
    </submittedName>
</protein>
<evidence type="ECO:0000313" key="6">
    <source>
        <dbReference type="EMBL" id="CDM89219.1"/>
    </source>
</evidence>
<dbReference type="GO" id="GO:0003677">
    <property type="term" value="F:DNA binding"/>
    <property type="evidence" value="ECO:0007669"/>
    <property type="project" value="UniProtKB-KW"/>
</dbReference>
<dbReference type="PANTHER" id="PTHR30629">
    <property type="entry name" value="PROPHAGE INTEGRASE"/>
    <property type="match status" value="1"/>
</dbReference>
<keyword evidence="4" id="KW-0233">DNA recombination</keyword>
<dbReference type="GO" id="GO:0015074">
    <property type="term" value="P:DNA integration"/>
    <property type="evidence" value="ECO:0007669"/>
    <property type="project" value="UniProtKB-KW"/>
</dbReference>
<dbReference type="InterPro" id="IPR038488">
    <property type="entry name" value="Integrase_DNA-bd_sf"/>
</dbReference>
<feature type="domain" description="Tyr recombinase" evidence="5">
    <location>
        <begin position="207"/>
        <end position="383"/>
    </location>
</feature>
<comment type="similarity">
    <text evidence="1">Belongs to the 'phage' integrase family.</text>
</comment>
<dbReference type="Pfam" id="PF13356">
    <property type="entry name" value="Arm-DNA-bind_3"/>
    <property type="match status" value="1"/>
</dbReference>
<dbReference type="Gene3D" id="3.30.160.390">
    <property type="entry name" value="Integrase, DNA-binding domain"/>
    <property type="match status" value="1"/>
</dbReference>
<dbReference type="InterPro" id="IPR025166">
    <property type="entry name" value="Integrase_DNA_bind_dom"/>
</dbReference>
<dbReference type="InterPro" id="IPR013762">
    <property type="entry name" value="Integrase-like_cat_sf"/>
</dbReference>
<dbReference type="Proteomes" id="UP000032930">
    <property type="component" value="Chromosome"/>
</dbReference>
<evidence type="ECO:0000256" key="2">
    <source>
        <dbReference type="ARBA" id="ARBA00022908"/>
    </source>
</evidence>
<dbReference type="Pfam" id="PF00589">
    <property type="entry name" value="Phage_integrase"/>
    <property type="match status" value="1"/>
</dbReference>
<proteinExistence type="inferred from homology"/>
<dbReference type="InterPro" id="IPR010998">
    <property type="entry name" value="Integrase_recombinase_N"/>
</dbReference>
<dbReference type="AlphaFoldDB" id="A0A0B6XA98"/>
<dbReference type="InterPro" id="IPR002104">
    <property type="entry name" value="Integrase_catalytic"/>
</dbReference>
<dbReference type="InterPro" id="IPR050808">
    <property type="entry name" value="Phage_Integrase"/>
</dbReference>
<dbReference type="KEGG" id="xbv:XBW1_1862"/>
<evidence type="ECO:0000256" key="3">
    <source>
        <dbReference type="ARBA" id="ARBA00023125"/>
    </source>
</evidence>
<organism evidence="6 7">
    <name type="scientific">Xenorhabdus bovienii</name>
    <name type="common">Xenorhabdus nematophila subsp. bovienii</name>
    <dbReference type="NCBI Taxonomy" id="40576"/>
    <lineage>
        <taxon>Bacteria</taxon>
        <taxon>Pseudomonadati</taxon>
        <taxon>Pseudomonadota</taxon>
        <taxon>Gammaproteobacteria</taxon>
        <taxon>Enterobacterales</taxon>
        <taxon>Morganellaceae</taxon>
        <taxon>Xenorhabdus</taxon>
    </lineage>
</organism>
<dbReference type="Gene3D" id="1.10.443.10">
    <property type="entry name" value="Intergrase catalytic core"/>
    <property type="match status" value="1"/>
</dbReference>
<dbReference type="CDD" id="cd00801">
    <property type="entry name" value="INT_P4_C"/>
    <property type="match status" value="1"/>
</dbReference>
<evidence type="ECO:0000256" key="4">
    <source>
        <dbReference type="ARBA" id="ARBA00023172"/>
    </source>
</evidence>
<evidence type="ECO:0000259" key="5">
    <source>
        <dbReference type="PROSITE" id="PS51898"/>
    </source>
</evidence>
<dbReference type="InterPro" id="IPR011010">
    <property type="entry name" value="DNA_brk_join_enz"/>
</dbReference>
<sequence>MTTELNKLSDKKLKILHGRESDKIEFFADGAGLSAKASKVGGVSWVFTYRLDGKKLNRLTIGRYPDVSLKQAREARDKCRSWLASGKDPKLQLNLTMQESLKPVTVKEAIEYWVENYGRDNRTNIDRYVAQVKKHIYPDIGSMALTDCETRYWLKCFDKVKKKSPVAAGYIFQMCKQALKFCRVRKFSISNALDDLTIPDVGKKQKKGDRVLTDNELGQLWKSLNTDIYLPYYSNLLRILIVFGCRSQEVRLSKLPEWDFDSMLWTVPKENSKSGERITRPIPESLKPFLEKLIYQNHKSGYLLGELKKNVSVSQYGRNTWRRLGNVEKWTLHDLRRTLATKMNDMGIAPHVVEQLLGHALPGIMAIYNKSQYLPAKLDALNKWCERLDILAGNYENVVLIGSKSA</sequence>
<dbReference type="GO" id="GO:0006310">
    <property type="term" value="P:DNA recombination"/>
    <property type="evidence" value="ECO:0007669"/>
    <property type="project" value="UniProtKB-KW"/>
</dbReference>
<accession>A0A0B6XA98</accession>
<dbReference type="SUPFAM" id="SSF56349">
    <property type="entry name" value="DNA breaking-rejoining enzymes"/>
    <property type="match status" value="1"/>
</dbReference>
<reference evidence="6 7" key="1">
    <citation type="submission" date="2014-02" db="EMBL/GenBank/DDBJ databases">
        <authorList>
            <person name="Genoscope - CEA"/>
        </authorList>
    </citation>
    <scope>NUCLEOTIDE SEQUENCE [LARGE SCALE GENOMIC DNA]</scope>
    <source>
        <strain evidence="6 7">CS03</strain>
    </source>
</reference>
<keyword evidence="2" id="KW-0229">DNA integration</keyword>
<dbReference type="PANTHER" id="PTHR30629:SF2">
    <property type="entry name" value="PROPHAGE INTEGRASE INTS-RELATED"/>
    <property type="match status" value="1"/>
</dbReference>
<dbReference type="RefSeq" id="WP_046336602.1">
    <property type="nucleotide sequence ID" value="NZ_CAWMEF010000001.1"/>
</dbReference>
<dbReference type="Gene3D" id="1.10.150.130">
    <property type="match status" value="1"/>
</dbReference>
<dbReference type="EMBL" id="FO818637">
    <property type="protein sequence ID" value="CDM89219.1"/>
    <property type="molecule type" value="Genomic_DNA"/>
</dbReference>
<evidence type="ECO:0000256" key="1">
    <source>
        <dbReference type="ARBA" id="ARBA00008857"/>
    </source>
</evidence>
<dbReference type="PROSITE" id="PS51898">
    <property type="entry name" value="TYR_RECOMBINASE"/>
    <property type="match status" value="1"/>
</dbReference>
<evidence type="ECO:0000313" key="7">
    <source>
        <dbReference type="Proteomes" id="UP000032930"/>
    </source>
</evidence>